<dbReference type="PANTHER" id="PTHR48022:SF7">
    <property type="entry name" value="MAJOR FACILITATOR SUPERFAMILY (MFS) PROFILE DOMAIN-CONTAINING PROTEIN-RELATED"/>
    <property type="match status" value="1"/>
</dbReference>
<evidence type="ECO:0000256" key="8">
    <source>
        <dbReference type="SAM" id="MobiDB-lite"/>
    </source>
</evidence>
<feature type="transmembrane region" description="Helical" evidence="9">
    <location>
        <begin position="425"/>
        <end position="443"/>
    </location>
</feature>
<evidence type="ECO:0000256" key="2">
    <source>
        <dbReference type="ARBA" id="ARBA00010992"/>
    </source>
</evidence>
<feature type="transmembrane region" description="Helical" evidence="9">
    <location>
        <begin position="724"/>
        <end position="742"/>
    </location>
</feature>
<gene>
    <name evidence="11" type="ORF">PaG_00355</name>
</gene>
<dbReference type="EMBL" id="AWNI01000003">
    <property type="protein sequence ID" value="ETS64921.1"/>
    <property type="molecule type" value="Genomic_DNA"/>
</dbReference>
<evidence type="ECO:0000313" key="12">
    <source>
        <dbReference type="Proteomes" id="UP000019462"/>
    </source>
</evidence>
<evidence type="ECO:0000313" key="11">
    <source>
        <dbReference type="EMBL" id="ETS64921.1"/>
    </source>
</evidence>
<evidence type="ECO:0000256" key="1">
    <source>
        <dbReference type="ARBA" id="ARBA00004141"/>
    </source>
</evidence>
<dbReference type="OrthoDB" id="8120565at2759"/>
<dbReference type="NCBIfam" id="TIGR00879">
    <property type="entry name" value="SP"/>
    <property type="match status" value="1"/>
</dbReference>
<dbReference type="PANTHER" id="PTHR48022">
    <property type="entry name" value="PLASTIDIC GLUCOSE TRANSPORTER 4"/>
    <property type="match status" value="1"/>
</dbReference>
<dbReference type="InterPro" id="IPR050360">
    <property type="entry name" value="MFS_Sugar_Transporters"/>
</dbReference>
<dbReference type="AlphaFoldDB" id="W3VVW4"/>
<dbReference type="InterPro" id="IPR005828">
    <property type="entry name" value="MFS_sugar_transport-like"/>
</dbReference>
<keyword evidence="12" id="KW-1185">Reference proteome</keyword>
<dbReference type="Gene3D" id="1.20.1250.20">
    <property type="entry name" value="MFS general substrate transporter like domains"/>
    <property type="match status" value="1"/>
</dbReference>
<dbReference type="InterPro" id="IPR003663">
    <property type="entry name" value="Sugar/inositol_transpt"/>
</dbReference>
<evidence type="ECO:0000256" key="4">
    <source>
        <dbReference type="ARBA" id="ARBA00022692"/>
    </source>
</evidence>
<feature type="transmembrane region" description="Helical" evidence="9">
    <location>
        <begin position="654"/>
        <end position="681"/>
    </location>
</feature>
<proteinExistence type="inferred from homology"/>
<feature type="transmembrane region" description="Helical" evidence="9">
    <location>
        <begin position="548"/>
        <end position="569"/>
    </location>
</feature>
<feature type="region of interest" description="Disordered" evidence="8">
    <location>
        <begin position="52"/>
        <end position="102"/>
    </location>
</feature>
<evidence type="ECO:0000256" key="7">
    <source>
        <dbReference type="ARBA" id="ARBA00049119"/>
    </source>
</evidence>
<accession>W3VVW4</accession>
<organism evidence="11 12">
    <name type="scientific">Moesziomyces aphidis</name>
    <name type="common">Pseudozyma aphidis</name>
    <dbReference type="NCBI Taxonomy" id="84754"/>
    <lineage>
        <taxon>Eukaryota</taxon>
        <taxon>Fungi</taxon>
        <taxon>Dikarya</taxon>
        <taxon>Basidiomycota</taxon>
        <taxon>Ustilaginomycotina</taxon>
        <taxon>Ustilaginomycetes</taxon>
        <taxon>Ustilaginales</taxon>
        <taxon>Ustilaginaceae</taxon>
        <taxon>Moesziomyces</taxon>
    </lineage>
</organism>
<protein>
    <recommendedName>
        <fullName evidence="10">Major facilitator superfamily (MFS) profile domain-containing protein</fullName>
    </recommendedName>
</protein>
<evidence type="ECO:0000256" key="3">
    <source>
        <dbReference type="ARBA" id="ARBA00022448"/>
    </source>
</evidence>
<dbReference type="Proteomes" id="UP000019462">
    <property type="component" value="Unassembled WGS sequence"/>
</dbReference>
<feature type="transmembrane region" description="Helical" evidence="9">
    <location>
        <begin position="581"/>
        <end position="604"/>
    </location>
</feature>
<feature type="transmembrane region" description="Helical" evidence="9">
    <location>
        <begin position="613"/>
        <end position="634"/>
    </location>
</feature>
<feature type="transmembrane region" description="Helical" evidence="9">
    <location>
        <begin position="270"/>
        <end position="294"/>
    </location>
</feature>
<feature type="domain" description="Major facilitator superfamily (MFS) profile" evidence="10">
    <location>
        <begin position="272"/>
        <end position="746"/>
    </location>
</feature>
<evidence type="ECO:0000256" key="9">
    <source>
        <dbReference type="SAM" id="Phobius"/>
    </source>
</evidence>
<evidence type="ECO:0000256" key="5">
    <source>
        <dbReference type="ARBA" id="ARBA00022989"/>
    </source>
</evidence>
<feature type="transmembrane region" description="Helical" evidence="9">
    <location>
        <begin position="358"/>
        <end position="381"/>
    </location>
</feature>
<keyword evidence="5 9" id="KW-1133">Transmembrane helix</keyword>
<dbReference type="HOGENOM" id="CLU_001265_30_12_1"/>
<dbReference type="Pfam" id="PF00083">
    <property type="entry name" value="Sugar_tr"/>
    <property type="match status" value="1"/>
</dbReference>
<name>W3VVW4_MOEAP</name>
<evidence type="ECO:0000259" key="10">
    <source>
        <dbReference type="PROSITE" id="PS50850"/>
    </source>
</evidence>
<dbReference type="PROSITE" id="PS00217">
    <property type="entry name" value="SUGAR_TRANSPORT_2"/>
    <property type="match status" value="1"/>
</dbReference>
<dbReference type="CDD" id="cd17356">
    <property type="entry name" value="MFS_HXT"/>
    <property type="match status" value="1"/>
</dbReference>
<comment type="subcellular location">
    <subcellularLocation>
        <location evidence="1">Membrane</location>
        <topology evidence="1">Multi-pass membrane protein</topology>
    </subcellularLocation>
</comment>
<dbReference type="GO" id="GO:0016020">
    <property type="term" value="C:membrane"/>
    <property type="evidence" value="ECO:0007669"/>
    <property type="project" value="UniProtKB-SubCell"/>
</dbReference>
<feature type="compositionally biased region" description="Basic and acidic residues" evidence="8">
    <location>
        <begin position="176"/>
        <end position="195"/>
    </location>
</feature>
<dbReference type="PRINTS" id="PR00171">
    <property type="entry name" value="SUGRTRNSPORT"/>
</dbReference>
<evidence type="ECO:0000256" key="6">
    <source>
        <dbReference type="ARBA" id="ARBA00023136"/>
    </source>
</evidence>
<keyword evidence="6 9" id="KW-0472">Membrane</keyword>
<dbReference type="PROSITE" id="PS00216">
    <property type="entry name" value="SUGAR_TRANSPORT_1"/>
    <property type="match status" value="2"/>
</dbReference>
<dbReference type="InterPro" id="IPR020846">
    <property type="entry name" value="MFS_dom"/>
</dbReference>
<comment type="similarity">
    <text evidence="2">Belongs to the major facilitator superfamily. Sugar transporter (TC 2.A.1.1) family.</text>
</comment>
<feature type="compositionally biased region" description="Basic and acidic residues" evidence="8">
    <location>
        <begin position="53"/>
        <end position="64"/>
    </location>
</feature>
<feature type="compositionally biased region" description="Polar residues" evidence="8">
    <location>
        <begin position="77"/>
        <end position="86"/>
    </location>
</feature>
<feature type="transmembrane region" description="Helical" evidence="9">
    <location>
        <begin position="332"/>
        <end position="351"/>
    </location>
</feature>
<dbReference type="InterPro" id="IPR005829">
    <property type="entry name" value="Sugar_transporter_CS"/>
</dbReference>
<dbReference type="GO" id="GO:0005351">
    <property type="term" value="F:carbohydrate:proton symporter activity"/>
    <property type="evidence" value="ECO:0007669"/>
    <property type="project" value="TreeGrafter"/>
</dbReference>
<reference evidence="11 12" key="1">
    <citation type="journal article" date="2014" name="Genome Announc.">
        <title>Genome sequence of the basidiomycetous fungus Pseudozyma aphidis DSM70725, an efficient producer of biosurfactant mannosylerythritol lipids.</title>
        <authorList>
            <person name="Lorenz S."/>
            <person name="Guenther M."/>
            <person name="Grumaz C."/>
            <person name="Rupp S."/>
            <person name="Zibek S."/>
            <person name="Sohn K."/>
        </authorList>
    </citation>
    <scope>NUCLEOTIDE SEQUENCE [LARGE SCALE GENOMIC DNA]</scope>
    <source>
        <strain evidence="12">ATCC 32657 / CBS 517.83 / DSM 70725 / JCM 10318 / NBRC 10182 / NRRL Y-7954 / St-0401</strain>
    </source>
</reference>
<comment type="catalytic activity">
    <reaction evidence="7">
        <text>myo-inositol(out) + H(+)(out) = myo-inositol(in) + H(+)(in)</text>
        <dbReference type="Rhea" id="RHEA:60364"/>
        <dbReference type="ChEBI" id="CHEBI:15378"/>
        <dbReference type="ChEBI" id="CHEBI:17268"/>
    </reaction>
</comment>
<keyword evidence="4 9" id="KW-0812">Transmembrane</keyword>
<feature type="transmembrane region" description="Helical" evidence="9">
    <location>
        <begin position="463"/>
        <end position="479"/>
    </location>
</feature>
<dbReference type="FunFam" id="1.20.1250.20:FF:000026">
    <property type="entry name" value="MFS quinate transporter QutD"/>
    <property type="match status" value="1"/>
</dbReference>
<dbReference type="PROSITE" id="PS50850">
    <property type="entry name" value="MFS"/>
    <property type="match status" value="1"/>
</dbReference>
<dbReference type="InterPro" id="IPR036259">
    <property type="entry name" value="MFS_trans_sf"/>
</dbReference>
<sequence>MKPSMRRHTFASVEKALAESMAAIGEKKKAKKDFGVFAISVLPCSLSRVVRKKGSDARRPRETHTATSANRFMLDSATKSEATALSGNHRGEAAEADEEKDGSSDLAALRRWQGRCGLQQRSVDFFGSHTFVAGRGERGDWAVCSASSRPAAMTGKNEEVAEGSADPASHLAQPDTRLDQSEHDIGEADRRRCDTGESSDAAGQGAGAGADLEAWSSAFALSTTDLLQGRRRGLLFLALRRPLSPAFPRLQLLPLRASELATMGRITNPYVLTALACTGGLLFGFDISSMSAIISSPNYLTYFGPKDLTVECPDRPGALCNIGPSPSVQGGITASMAGGSFIASLFSGIVADRFGRRSAIFLGCILWVIGSILTCAVKNIGMLIVGRIFNGMCVGLASAQVPVYLSELSPARIRGRLVGCQQWAITWGICIFFFICYGCSFIGKQIDGQQDGRGTASFRVPWGLQMIPALVLMALVPMMPESPRWLITMGRNAEALEILGQVHASGDQNAPEVQAEYKEICQNIEESTGEGSGYIDLFRNGNAWRTHIAMFTQIWSQLTGMNVMMYYLSYVFEMAGITGNIALISNGIQYVINVVMTVPALLYIDRWGRRPTLLIGSTLMTIWLFAVAGLMGNYGHPFPNSGNSVVQWQVTGPASKAVIACSYLFVASFAPTWGPVSWIYVPELFGNRLRGKSNSVSTASNWAFNFALGYFVPPAFHNIKWRAYIVFGCFTVAMTIHVFFAFPETAGKTLEEVDEIFQSGVPAWKTRKGSGALARDIEAVKVGNAPVFTRQASTPSDSADEKEFKA</sequence>
<comment type="caution">
    <text evidence="11">The sequence shown here is derived from an EMBL/GenBank/DDBJ whole genome shotgun (WGS) entry which is preliminary data.</text>
</comment>
<dbReference type="SUPFAM" id="SSF103473">
    <property type="entry name" value="MFS general substrate transporter"/>
    <property type="match status" value="1"/>
</dbReference>
<keyword evidence="3" id="KW-0813">Transport</keyword>
<feature type="region of interest" description="Disordered" evidence="8">
    <location>
        <begin position="150"/>
        <end position="206"/>
    </location>
</feature>